<dbReference type="EMBL" id="JXAK01000044">
    <property type="protein sequence ID" value="KIL39062.1"/>
    <property type="molecule type" value="Genomic_DNA"/>
</dbReference>
<dbReference type="PANTHER" id="PTHR43048:SF3">
    <property type="entry name" value="METHYLMALONYL-COA EPIMERASE, MITOCHONDRIAL"/>
    <property type="match status" value="1"/>
</dbReference>
<sequence length="320" mass="35834">MKALYGTNEINQIAFVVRDIEQAAESFAKLLGIPKPDCFLTGASDISRVIYNGKRSEARNKLIFIHTPGVQIELIEPDEAPSTMRDFLDERGEGIHHIALEVDRIKRQVELSGDRGYPVVQTGEFTSSKGRYAYVDTFGRCKTMLELLEREEPQAVTAAAEGEREGREPLLGTGVVKQIAFVVRDLEATIDAYCELLGAEKPRIIEAGAPEVTQVVFRGEPTDGKSRYAFIDTPLVQIELIEPDPASPSTWLEHLERHGEGVHHISFVVHNLDEKAAMLENMGFPVIQKGNFWNGRGKYAYMDTVSEWKVIIELLEKYDG</sequence>
<evidence type="ECO:0000313" key="3">
    <source>
        <dbReference type="EMBL" id="KIL39062.1"/>
    </source>
</evidence>
<dbReference type="InterPro" id="IPR037523">
    <property type="entry name" value="VOC_core"/>
</dbReference>
<proteinExistence type="predicted"/>
<organism evidence="3 4">
    <name type="scientific">Gordoniibacillus kamchatkensis</name>
    <dbReference type="NCBI Taxonomy" id="1590651"/>
    <lineage>
        <taxon>Bacteria</taxon>
        <taxon>Bacillati</taxon>
        <taxon>Bacillota</taxon>
        <taxon>Bacilli</taxon>
        <taxon>Bacillales</taxon>
        <taxon>Paenibacillaceae</taxon>
        <taxon>Gordoniibacillus</taxon>
    </lineage>
</organism>
<dbReference type="Pfam" id="PF13669">
    <property type="entry name" value="Glyoxalase_4"/>
    <property type="match status" value="2"/>
</dbReference>
<dbReference type="Gene3D" id="3.10.180.10">
    <property type="entry name" value="2,3-Dihydroxybiphenyl 1,2-Dioxygenase, domain 1"/>
    <property type="match status" value="2"/>
</dbReference>
<accession>A0ABR5ADH1</accession>
<evidence type="ECO:0000313" key="4">
    <source>
        <dbReference type="Proteomes" id="UP000031967"/>
    </source>
</evidence>
<name>A0ABR5ADH1_9BACL</name>
<dbReference type="Proteomes" id="UP000031967">
    <property type="component" value="Unassembled WGS sequence"/>
</dbReference>
<reference evidence="3 4" key="1">
    <citation type="submission" date="2014-12" db="EMBL/GenBank/DDBJ databases">
        <title>Draft genome sequence of Paenibacillus kamchatkensis strain B-2647.</title>
        <authorList>
            <person name="Karlyshev A.V."/>
            <person name="Kudryashova E.B."/>
        </authorList>
    </citation>
    <scope>NUCLEOTIDE SEQUENCE [LARGE SCALE GENOMIC DNA]</scope>
    <source>
        <strain evidence="3 4">VKM B-2647</strain>
    </source>
</reference>
<keyword evidence="4" id="KW-1185">Reference proteome</keyword>
<protein>
    <recommendedName>
        <fullName evidence="2">VOC domain-containing protein</fullName>
    </recommendedName>
</protein>
<dbReference type="PANTHER" id="PTHR43048">
    <property type="entry name" value="METHYLMALONYL-COA EPIMERASE"/>
    <property type="match status" value="1"/>
</dbReference>
<evidence type="ECO:0000259" key="2">
    <source>
        <dbReference type="PROSITE" id="PS51819"/>
    </source>
</evidence>
<dbReference type="RefSeq" id="WP_041049832.1">
    <property type="nucleotide sequence ID" value="NZ_JXAK01000044.1"/>
</dbReference>
<evidence type="ECO:0000256" key="1">
    <source>
        <dbReference type="ARBA" id="ARBA00022723"/>
    </source>
</evidence>
<keyword evidence="1" id="KW-0479">Metal-binding</keyword>
<dbReference type="InterPro" id="IPR051785">
    <property type="entry name" value="MMCE/EMCE_epimerase"/>
</dbReference>
<dbReference type="PROSITE" id="PS51819">
    <property type="entry name" value="VOC"/>
    <property type="match status" value="2"/>
</dbReference>
<feature type="domain" description="VOC" evidence="2">
    <location>
        <begin position="175"/>
        <end position="317"/>
    </location>
</feature>
<comment type="caution">
    <text evidence="3">The sequence shown here is derived from an EMBL/GenBank/DDBJ whole genome shotgun (WGS) entry which is preliminary data.</text>
</comment>
<feature type="domain" description="VOC" evidence="2">
    <location>
        <begin position="9"/>
        <end position="150"/>
    </location>
</feature>
<gene>
    <name evidence="3" type="ORF">SD70_22295</name>
</gene>
<dbReference type="InterPro" id="IPR029068">
    <property type="entry name" value="Glyas_Bleomycin-R_OHBP_Dase"/>
</dbReference>
<dbReference type="SUPFAM" id="SSF54593">
    <property type="entry name" value="Glyoxalase/Bleomycin resistance protein/Dihydroxybiphenyl dioxygenase"/>
    <property type="match status" value="2"/>
</dbReference>